<accession>A0AC60PGN3</accession>
<keyword evidence="2" id="KW-1185">Reference proteome</keyword>
<gene>
    <name evidence="1" type="ORF">HPB47_004165</name>
</gene>
<dbReference type="EMBL" id="JABSTQ010010634">
    <property type="protein sequence ID" value="KAG0419371.1"/>
    <property type="molecule type" value="Genomic_DNA"/>
</dbReference>
<name>A0AC60PGN3_IXOPE</name>
<protein>
    <submittedName>
        <fullName evidence="1">Uncharacterized protein</fullName>
    </submittedName>
</protein>
<sequence>MSDRNKSRKADVAVFWHGPSPGCFWGCFAVLRPLGASSRLLAGDLGWAIWSPEGAQRPEARVKGLRHGTTRRSQRTLPAVMDCNMGRTSR</sequence>
<dbReference type="Proteomes" id="UP000805193">
    <property type="component" value="Unassembled WGS sequence"/>
</dbReference>
<evidence type="ECO:0000313" key="2">
    <source>
        <dbReference type="Proteomes" id="UP000805193"/>
    </source>
</evidence>
<comment type="caution">
    <text evidence="1">The sequence shown here is derived from an EMBL/GenBank/DDBJ whole genome shotgun (WGS) entry which is preliminary data.</text>
</comment>
<evidence type="ECO:0000313" key="1">
    <source>
        <dbReference type="EMBL" id="KAG0419371.1"/>
    </source>
</evidence>
<proteinExistence type="predicted"/>
<reference evidence="1 2" key="1">
    <citation type="journal article" date="2020" name="Cell">
        <title>Large-Scale Comparative Analyses of Tick Genomes Elucidate Their Genetic Diversity and Vector Capacities.</title>
        <authorList>
            <consortium name="Tick Genome and Microbiome Consortium (TIGMIC)"/>
            <person name="Jia N."/>
            <person name="Wang J."/>
            <person name="Shi W."/>
            <person name="Du L."/>
            <person name="Sun Y."/>
            <person name="Zhan W."/>
            <person name="Jiang J.F."/>
            <person name="Wang Q."/>
            <person name="Zhang B."/>
            <person name="Ji P."/>
            <person name="Bell-Sakyi L."/>
            <person name="Cui X.M."/>
            <person name="Yuan T.T."/>
            <person name="Jiang B.G."/>
            <person name="Yang W.F."/>
            <person name="Lam T.T."/>
            <person name="Chang Q.C."/>
            <person name="Ding S.J."/>
            <person name="Wang X.J."/>
            <person name="Zhu J.G."/>
            <person name="Ruan X.D."/>
            <person name="Zhao L."/>
            <person name="Wei J.T."/>
            <person name="Ye R.Z."/>
            <person name="Que T.C."/>
            <person name="Du C.H."/>
            <person name="Zhou Y.H."/>
            <person name="Cheng J.X."/>
            <person name="Dai P.F."/>
            <person name="Guo W.B."/>
            <person name="Han X.H."/>
            <person name="Huang E.J."/>
            <person name="Li L.F."/>
            <person name="Wei W."/>
            <person name="Gao Y.C."/>
            <person name="Liu J.Z."/>
            <person name="Shao H.Z."/>
            <person name="Wang X."/>
            <person name="Wang C.C."/>
            <person name="Yang T.C."/>
            <person name="Huo Q.B."/>
            <person name="Li W."/>
            <person name="Chen H.Y."/>
            <person name="Chen S.E."/>
            <person name="Zhou L.G."/>
            <person name="Ni X.B."/>
            <person name="Tian J.H."/>
            <person name="Sheng Y."/>
            <person name="Liu T."/>
            <person name="Pan Y.S."/>
            <person name="Xia L.Y."/>
            <person name="Li J."/>
            <person name="Zhao F."/>
            <person name="Cao W.C."/>
        </authorList>
    </citation>
    <scope>NUCLEOTIDE SEQUENCE [LARGE SCALE GENOMIC DNA]</scope>
    <source>
        <strain evidence="1">Iper-2018</strain>
    </source>
</reference>
<organism evidence="1 2">
    <name type="scientific">Ixodes persulcatus</name>
    <name type="common">Taiga tick</name>
    <dbReference type="NCBI Taxonomy" id="34615"/>
    <lineage>
        <taxon>Eukaryota</taxon>
        <taxon>Metazoa</taxon>
        <taxon>Ecdysozoa</taxon>
        <taxon>Arthropoda</taxon>
        <taxon>Chelicerata</taxon>
        <taxon>Arachnida</taxon>
        <taxon>Acari</taxon>
        <taxon>Parasitiformes</taxon>
        <taxon>Ixodida</taxon>
        <taxon>Ixodoidea</taxon>
        <taxon>Ixodidae</taxon>
        <taxon>Ixodinae</taxon>
        <taxon>Ixodes</taxon>
    </lineage>
</organism>